<dbReference type="EMBL" id="VLLG01000003">
    <property type="protein sequence ID" value="TWI87777.1"/>
    <property type="molecule type" value="Genomic_DNA"/>
</dbReference>
<evidence type="ECO:0000313" key="3">
    <source>
        <dbReference type="EMBL" id="TWI87777.1"/>
    </source>
</evidence>
<comment type="caution">
    <text evidence="3">The sequence shown here is derived from an EMBL/GenBank/DDBJ whole genome shotgun (WGS) entry which is preliminary data.</text>
</comment>
<dbReference type="AlphaFoldDB" id="A0A562T273"/>
<dbReference type="PANTHER" id="PTHR42776:SF27">
    <property type="entry name" value="DIPEPTIDYL PEPTIDASE FAMILY MEMBER 6"/>
    <property type="match status" value="1"/>
</dbReference>
<dbReference type="Pfam" id="PF00326">
    <property type="entry name" value="Peptidase_S9"/>
    <property type="match status" value="1"/>
</dbReference>
<dbReference type="PANTHER" id="PTHR42776">
    <property type="entry name" value="SERINE PEPTIDASE S9 FAMILY MEMBER"/>
    <property type="match status" value="1"/>
</dbReference>
<keyword evidence="3" id="KW-0031">Aminopeptidase</keyword>
<reference evidence="3 4" key="1">
    <citation type="journal article" date="2013" name="Stand. Genomic Sci.">
        <title>Genomic Encyclopedia of Type Strains, Phase I: The one thousand microbial genomes (KMG-I) project.</title>
        <authorList>
            <person name="Kyrpides N.C."/>
            <person name="Woyke T."/>
            <person name="Eisen J.A."/>
            <person name="Garrity G."/>
            <person name="Lilburn T.G."/>
            <person name="Beck B.J."/>
            <person name="Whitman W.B."/>
            <person name="Hugenholtz P."/>
            <person name="Klenk H.P."/>
        </authorList>
    </citation>
    <scope>NUCLEOTIDE SEQUENCE [LARGE SCALE GENOMIC DNA]</scope>
    <source>
        <strain evidence="3 4">DSM 13484</strain>
    </source>
</reference>
<evidence type="ECO:0000313" key="4">
    <source>
        <dbReference type="Proteomes" id="UP000316778"/>
    </source>
</evidence>
<name>A0A562T273_CHIJA</name>
<dbReference type="InterPro" id="IPR001375">
    <property type="entry name" value="Peptidase_S9_cat"/>
</dbReference>
<dbReference type="InterPro" id="IPR029058">
    <property type="entry name" value="AB_hydrolase_fold"/>
</dbReference>
<organism evidence="3 4">
    <name type="scientific">Chitinophaga japonensis</name>
    <name type="common">Flexibacter japonensis</name>
    <dbReference type="NCBI Taxonomy" id="104662"/>
    <lineage>
        <taxon>Bacteria</taxon>
        <taxon>Pseudomonadati</taxon>
        <taxon>Bacteroidota</taxon>
        <taxon>Chitinophagia</taxon>
        <taxon>Chitinophagales</taxon>
        <taxon>Chitinophagaceae</taxon>
        <taxon>Chitinophaga</taxon>
    </lineage>
</organism>
<protein>
    <submittedName>
        <fullName evidence="3">Dipeptidyl aminopeptidase/acylaminoacyl peptidase</fullName>
    </submittedName>
</protein>
<sequence>MNYFLFCAFLTVINSQLLAQDTIRRLSLSEQKIEEKPPIDTSVYENWPSVGGLIISNNGKYAIYTIENRPVGSRTLMLQSTDNSWKKEVPYGPTAFSVKITSDSKNAIVIKGKDSLTIIPLGSSSIEYIAKVKSFQIPKNGSGKWVAYHSNEPGNILTLRNLSTGQETAFSNVKNYIFNNNGNTLILQREDASGGSHNQTLDWINLNEGKSMPIWHGSIAENMILDDEGEQLVFIVKEKNGSKIEKSVWYYALGMNKAILKTDNTSTKFQDSLEIDGISHWSGKDTKKLFLRLIRKNEPKMMQKPNQVGLTIWSYKDRKLQSQQTKEIGYKKREMAILDFKTNRIIRLEQETDRCVKTFEDFAIIHHRISEGDASEDNWNSSRRLLLYLISLENGAKREIEKLENREIEGNNISPKGKYLVFYEKQQKNFFSYEISTGILRNITNKISTSWLSTYADDYPTSSTNVRGVACWLEEDTALLIYDQYDIWKIDPKGIQPPINMTNGYGKRQKIIFSLIYNGYSDESILKDSSLILSAFNTKNKDNGFFRKRLSSTEDPVLLTMGPQLYYIPDNPYLPDGSNFRPIKALDSNIYIVRRMSATNSANYYSTTDFRTFKQLSDVKPERDYNWYKAELHKWESRNGETIQGILYKPEDFNPEKRYPVIFYCYERQSDRLNAYIKPTTSGNGLNIPFFVSNGYLVFTPDIHFSIGHPGESAINSILPAIQYLSRRPFIKENKIGFQGHSFGGFLGNYLATHTDNFAAICSSSGLSDFISGYNSIAEDGRSLQSLYELGQNRIGATLWDKPNLYLENSPVLSANKVSTPILMMHTTNDGICPLTNALEFFTALRRLRKKAWLLEYSDANHSVYGQKGIDFTERLKEFFDHYLKDKEAPKWME</sequence>
<dbReference type="GO" id="GO:0004177">
    <property type="term" value="F:aminopeptidase activity"/>
    <property type="evidence" value="ECO:0007669"/>
    <property type="project" value="UniProtKB-KW"/>
</dbReference>
<dbReference type="OrthoDB" id="9812921at2"/>
<dbReference type="Gene3D" id="3.40.50.1820">
    <property type="entry name" value="alpha/beta hydrolase"/>
    <property type="match status" value="1"/>
</dbReference>
<keyword evidence="1" id="KW-0378">Hydrolase</keyword>
<dbReference type="Proteomes" id="UP000316778">
    <property type="component" value="Unassembled WGS sequence"/>
</dbReference>
<dbReference type="GO" id="GO:0006508">
    <property type="term" value="P:proteolysis"/>
    <property type="evidence" value="ECO:0007669"/>
    <property type="project" value="InterPro"/>
</dbReference>
<keyword evidence="4" id="KW-1185">Reference proteome</keyword>
<proteinExistence type="predicted"/>
<keyword evidence="3" id="KW-0645">Protease</keyword>
<dbReference type="RefSeq" id="WP_158642586.1">
    <property type="nucleotide sequence ID" value="NZ_BAAAFY010000001.1"/>
</dbReference>
<evidence type="ECO:0000256" key="1">
    <source>
        <dbReference type="ARBA" id="ARBA00022801"/>
    </source>
</evidence>
<dbReference type="GO" id="GO:0004252">
    <property type="term" value="F:serine-type endopeptidase activity"/>
    <property type="evidence" value="ECO:0007669"/>
    <property type="project" value="TreeGrafter"/>
</dbReference>
<feature type="domain" description="Peptidase S9 prolyl oligopeptidase catalytic" evidence="2">
    <location>
        <begin position="709"/>
        <end position="886"/>
    </location>
</feature>
<dbReference type="SUPFAM" id="SSF82171">
    <property type="entry name" value="DPP6 N-terminal domain-like"/>
    <property type="match status" value="1"/>
</dbReference>
<evidence type="ECO:0000259" key="2">
    <source>
        <dbReference type="Pfam" id="PF00326"/>
    </source>
</evidence>
<gene>
    <name evidence="3" type="ORF">LX66_1848</name>
</gene>
<dbReference type="SUPFAM" id="SSF53474">
    <property type="entry name" value="alpha/beta-Hydrolases"/>
    <property type="match status" value="1"/>
</dbReference>
<accession>A0A562T273</accession>